<reference evidence="6 7" key="1">
    <citation type="submission" date="2019-11" db="EMBL/GenBank/DDBJ databases">
        <title>Comparative genomics of hydrocarbon-degrading Desulfosarcina strains.</title>
        <authorList>
            <person name="Watanabe M."/>
            <person name="Kojima H."/>
            <person name="Fukui M."/>
        </authorList>
    </citation>
    <scope>NUCLEOTIDE SEQUENCE [LARGE SCALE GENOMIC DNA]</scope>
    <source>
        <strain evidence="7">oXyS1</strain>
    </source>
</reference>
<accession>A0A5K8AH88</accession>
<name>A0A5K8AH88_9BACT</name>
<keyword evidence="2" id="KW-0547">Nucleotide-binding</keyword>
<dbReference type="Proteomes" id="UP000422108">
    <property type="component" value="Chromosome"/>
</dbReference>
<dbReference type="CDD" id="cd03114">
    <property type="entry name" value="MMAA-like"/>
    <property type="match status" value="1"/>
</dbReference>
<dbReference type="GO" id="GO:0005525">
    <property type="term" value="F:GTP binding"/>
    <property type="evidence" value="ECO:0007669"/>
    <property type="project" value="UniProtKB-KW"/>
</dbReference>
<dbReference type="AlphaFoldDB" id="A0A5K8AH88"/>
<evidence type="ECO:0000256" key="2">
    <source>
        <dbReference type="ARBA" id="ARBA00022741"/>
    </source>
</evidence>
<dbReference type="Pfam" id="PF03308">
    <property type="entry name" value="MeaB"/>
    <property type="match status" value="1"/>
</dbReference>
<dbReference type="InterPro" id="IPR052040">
    <property type="entry name" value="GTPase/Isobutyryl-CoA_mutase"/>
</dbReference>
<keyword evidence="4" id="KW-0342">GTP-binding</keyword>
<dbReference type="SUPFAM" id="SSF52540">
    <property type="entry name" value="P-loop containing nucleoside triphosphate hydrolases"/>
    <property type="match status" value="1"/>
</dbReference>
<organism evidence="6 7">
    <name type="scientific">Desulfosarcina ovata subsp. ovata</name>
    <dbReference type="NCBI Taxonomy" id="2752305"/>
    <lineage>
        <taxon>Bacteria</taxon>
        <taxon>Pseudomonadati</taxon>
        <taxon>Thermodesulfobacteriota</taxon>
        <taxon>Desulfobacteria</taxon>
        <taxon>Desulfobacterales</taxon>
        <taxon>Desulfosarcinaceae</taxon>
        <taxon>Desulfosarcina</taxon>
    </lineage>
</organism>
<gene>
    <name evidence="6" type="ORF">DSCOOX_50260</name>
</gene>
<evidence type="ECO:0000256" key="1">
    <source>
        <dbReference type="ARBA" id="ARBA00009625"/>
    </source>
</evidence>
<evidence type="ECO:0000313" key="7">
    <source>
        <dbReference type="Proteomes" id="UP000422108"/>
    </source>
</evidence>
<evidence type="ECO:0000313" key="6">
    <source>
        <dbReference type="EMBL" id="BBO91846.1"/>
    </source>
</evidence>
<dbReference type="RefSeq" id="WP_162459117.1">
    <property type="nucleotide sequence ID" value="NZ_AP021879.1"/>
</dbReference>
<proteinExistence type="inferred from homology"/>
<comment type="similarity">
    <text evidence="1">Belongs to the SIMIBI class G3E GTPase family. ArgK/MeaB subfamily.</text>
</comment>
<protein>
    <submittedName>
        <fullName evidence="6">GTPase</fullName>
    </submittedName>
</protein>
<dbReference type="EMBL" id="AP021879">
    <property type="protein sequence ID" value="BBO91846.1"/>
    <property type="molecule type" value="Genomic_DNA"/>
</dbReference>
<dbReference type="Gene3D" id="3.40.50.300">
    <property type="entry name" value="P-loop containing nucleotide triphosphate hydrolases"/>
    <property type="match status" value="1"/>
</dbReference>
<evidence type="ECO:0000256" key="3">
    <source>
        <dbReference type="ARBA" id="ARBA00022801"/>
    </source>
</evidence>
<keyword evidence="5" id="KW-0143">Chaperone</keyword>
<dbReference type="PANTHER" id="PTHR43087:SF1">
    <property type="entry name" value="LAO_AO TRANSPORT SYSTEM ATPASE"/>
    <property type="match status" value="1"/>
</dbReference>
<evidence type="ECO:0000256" key="4">
    <source>
        <dbReference type="ARBA" id="ARBA00023134"/>
    </source>
</evidence>
<keyword evidence="7" id="KW-1185">Reference proteome</keyword>
<keyword evidence="3" id="KW-0378">Hydrolase</keyword>
<dbReference type="NCBIfam" id="TIGR00750">
    <property type="entry name" value="lao"/>
    <property type="match status" value="1"/>
</dbReference>
<dbReference type="GO" id="GO:0003924">
    <property type="term" value="F:GTPase activity"/>
    <property type="evidence" value="ECO:0007669"/>
    <property type="project" value="InterPro"/>
</dbReference>
<sequence length="321" mass="34615">MNFYQDILDGSHLAAGRLIKLIEDGDPNSYGALKKLYPHGGNAFIIGITGPPGAGKSTLFDRLIAEFRADGKKVAVLVFDPTSPLTGGAILGDRIRMNRHSSDSGVFIRSLATRGALGGISRAAKGATIVLDAMKHDVILIETAGLGQIGADISLLAHMTMVVCIPGMGDGMQAIKAGTLELADLYVVNKADLPGAEDVKHDLESMLKFKLASDTTRQPEIVLTSATQNRGVDDLRCAIVSFQQRIKGDPRLSERTRHQTTRYLEQLIKELAADCFWCNIRSSQAFLNALTAVETLQTDPYSAARDIVSRLLEGGLKNPDR</sequence>
<dbReference type="InterPro" id="IPR005129">
    <property type="entry name" value="GTPase_ArgK"/>
</dbReference>
<dbReference type="PANTHER" id="PTHR43087">
    <property type="entry name" value="LYSINE/ARGININE/ORNITHINE TRANSPORT SYSTEM KINASE"/>
    <property type="match status" value="1"/>
</dbReference>
<evidence type="ECO:0000256" key="5">
    <source>
        <dbReference type="ARBA" id="ARBA00023186"/>
    </source>
</evidence>
<dbReference type="InterPro" id="IPR027417">
    <property type="entry name" value="P-loop_NTPase"/>
</dbReference>